<gene>
    <name evidence="1" type="ORF">AJ80_01597</name>
</gene>
<keyword evidence="2" id="KW-1185">Reference proteome</keyword>
<protein>
    <submittedName>
        <fullName evidence="1">Uncharacterized protein</fullName>
    </submittedName>
</protein>
<proteinExistence type="predicted"/>
<name>A0A2B7Z010_POLH7</name>
<dbReference type="Proteomes" id="UP000224634">
    <property type="component" value="Unassembled WGS sequence"/>
</dbReference>
<dbReference type="EMBL" id="PDNA01000014">
    <property type="protein sequence ID" value="PGH26651.1"/>
    <property type="molecule type" value="Genomic_DNA"/>
</dbReference>
<dbReference type="AlphaFoldDB" id="A0A2B7Z010"/>
<evidence type="ECO:0000313" key="2">
    <source>
        <dbReference type="Proteomes" id="UP000224634"/>
    </source>
</evidence>
<accession>A0A2B7Z010</accession>
<comment type="caution">
    <text evidence="1">The sequence shown here is derived from an EMBL/GenBank/DDBJ whole genome shotgun (WGS) entry which is preliminary data.</text>
</comment>
<evidence type="ECO:0000313" key="1">
    <source>
        <dbReference type="EMBL" id="PGH26651.1"/>
    </source>
</evidence>
<reference evidence="1 2" key="1">
    <citation type="submission" date="2017-10" db="EMBL/GenBank/DDBJ databases">
        <title>Comparative genomics in systemic dimorphic fungi from Ajellomycetaceae.</title>
        <authorList>
            <person name="Munoz J.F."/>
            <person name="Mcewen J.G."/>
            <person name="Clay O.K."/>
            <person name="Cuomo C.A."/>
        </authorList>
    </citation>
    <scope>NUCLEOTIDE SEQUENCE [LARGE SCALE GENOMIC DNA]</scope>
    <source>
        <strain evidence="1 2">UAMH7299</strain>
    </source>
</reference>
<sequence>MQLSYDAAVRAGWRKCCIYGRMHDASSSLELWLIQTEVYSLPFGFKPSSLTACRVYSFNEGSRRELAKTIRMLTTPHPWMDPITAVFEEPIGYVNMRIAII</sequence>
<organism evidence="1 2">
    <name type="scientific">Polytolypa hystricis (strain UAMH7299)</name>
    <dbReference type="NCBI Taxonomy" id="1447883"/>
    <lineage>
        <taxon>Eukaryota</taxon>
        <taxon>Fungi</taxon>
        <taxon>Dikarya</taxon>
        <taxon>Ascomycota</taxon>
        <taxon>Pezizomycotina</taxon>
        <taxon>Eurotiomycetes</taxon>
        <taxon>Eurotiomycetidae</taxon>
        <taxon>Onygenales</taxon>
        <taxon>Onygenales incertae sedis</taxon>
        <taxon>Polytolypa</taxon>
    </lineage>
</organism>